<sequence>MFGFLARIFGFCTPDAASAAREGADQEPLACETYTAPIPHDARREHTTFVQEAVVQLDAVDFSVQSHVSESQTSARHNPSRCASSAGILEILNDSNGSTESVVSRTFDDAAAQATPFPSQPSDISGTVENQMSSKPLGNENLSKPATVDASEELLTKSDGKPLESASSELPKTVQSEVFSKTVDSGQDLEMKSDAKSLESAPSELPATVPSEDSSKSIESDEDLEVKSDAKPLELASLELPKTVQSEDSSTPIESEDLSKPVMVHASEDLETKSDTKPLDSKTPERTGSPTEIRKPLQHALADTCAENFVETTSNTNLCTALKELGIKGKSERKSVAKELLRLEQCCARGLENNPQAVYGRIVRHFCKSKQEIALLRVLQDRVSKQSEFRAFQDTLEDLDDNFDGTVSQEDFGRSLDTLGLASSEGAQSAFRQGLEALEFDVEREGVALERILYAFRVEDEAGIDYGQFLRFLRNDYDATLGCFDSSLSSLQRGGGDNDDDDDLDDDHHVAFHDTAKSGPFVAGLTDSRLASLVENKEPLGFEDDDAFDSDNGDDSEDDRIEQVARDFATAMMQRLGKESINSAMSWQDLLQYLRGQESYLATRALQDALRVYEDFSWEEYLSCVAEHASDVAVEELRRWADEIEVAIEFNELSRSARAAYGSAERLKAASSRLELLLESRLDVVDYAEGHPSLLDVYSLLGQMQALEALSEAEAFETRIESRIDQYLSSRSGRAATDEIVRGMMEADRVQRLSKGSRASAELAARGMLRKRKDAEFRAGPGQSVLVATRKEARQHLRTARTLSELVHGFESIEACSSMVACARFYLGCMDKRNDARAADLLSMVLAALDEMHLSASGSTFATIAHRLADLRASSKDYEDAGRLFARAGAIAESEGDAGLALTRWQRAFRAFDHVHGANDDQLQASSQVVALLNQVGDASAQSEAYEKHATVLLRSRQGAEAVRALRQAKALAVSRKRKVILSRLIASATSSAQLNELDPPNLGVRRDTRETKTTHQETLNLKVGAPASFDRDGNDEDDTENDDDDDDDADDPNDADLEFLLQLDDKS</sequence>
<proteinExistence type="predicted"/>
<evidence type="ECO:0000313" key="4">
    <source>
        <dbReference type="Proteomes" id="UP000241890"/>
    </source>
</evidence>
<feature type="region of interest" description="Disordered" evidence="1">
    <location>
        <begin position="113"/>
        <end position="147"/>
    </location>
</feature>
<protein>
    <recommendedName>
        <fullName evidence="2">EF-hand domain-containing protein</fullName>
    </recommendedName>
</protein>
<feature type="region of interest" description="Disordered" evidence="1">
    <location>
        <begin position="995"/>
        <end position="1055"/>
    </location>
</feature>
<feature type="compositionally biased region" description="Basic and acidic residues" evidence="1">
    <location>
        <begin position="213"/>
        <end position="232"/>
    </location>
</feature>
<dbReference type="InterPro" id="IPR002048">
    <property type="entry name" value="EF_hand_dom"/>
</dbReference>
<reference evidence="3 4" key="1">
    <citation type="submission" date="2017-12" db="EMBL/GenBank/DDBJ databases">
        <title>Sequencing, de novo assembly and annotation of complete genome of a new Thraustochytrid species, strain FCC1311.</title>
        <authorList>
            <person name="Sedici K."/>
            <person name="Godart F."/>
            <person name="Aiese Cigliano R."/>
            <person name="Sanseverino W."/>
            <person name="Barakat M."/>
            <person name="Ortet P."/>
            <person name="Marechal E."/>
            <person name="Cagnac O."/>
            <person name="Amato A."/>
        </authorList>
    </citation>
    <scope>NUCLEOTIDE SEQUENCE [LARGE SCALE GENOMIC DNA]</scope>
</reference>
<evidence type="ECO:0000313" key="3">
    <source>
        <dbReference type="EMBL" id="GBG29699.1"/>
    </source>
</evidence>
<feature type="compositionally biased region" description="Basic and acidic residues" evidence="1">
    <location>
        <begin position="1005"/>
        <end position="1016"/>
    </location>
</feature>
<feature type="region of interest" description="Disordered" evidence="1">
    <location>
        <begin position="193"/>
        <end position="293"/>
    </location>
</feature>
<dbReference type="Proteomes" id="UP000241890">
    <property type="component" value="Unassembled WGS sequence"/>
</dbReference>
<evidence type="ECO:0000256" key="1">
    <source>
        <dbReference type="SAM" id="MobiDB-lite"/>
    </source>
</evidence>
<dbReference type="EMBL" id="BEYU01000063">
    <property type="protein sequence ID" value="GBG29699.1"/>
    <property type="molecule type" value="Genomic_DNA"/>
</dbReference>
<feature type="compositionally biased region" description="Polar residues" evidence="1">
    <location>
        <begin position="116"/>
        <end position="144"/>
    </location>
</feature>
<organism evidence="3 4">
    <name type="scientific">Hondaea fermentalgiana</name>
    <dbReference type="NCBI Taxonomy" id="2315210"/>
    <lineage>
        <taxon>Eukaryota</taxon>
        <taxon>Sar</taxon>
        <taxon>Stramenopiles</taxon>
        <taxon>Bigyra</taxon>
        <taxon>Labyrinthulomycetes</taxon>
        <taxon>Thraustochytrida</taxon>
        <taxon>Thraustochytriidae</taxon>
        <taxon>Hondaea</taxon>
    </lineage>
</organism>
<evidence type="ECO:0000259" key="2">
    <source>
        <dbReference type="PROSITE" id="PS50222"/>
    </source>
</evidence>
<dbReference type="PROSITE" id="PS50222">
    <property type="entry name" value="EF_HAND_2"/>
    <property type="match status" value="1"/>
</dbReference>
<name>A0A2R5GH83_9STRA</name>
<dbReference type="GO" id="GO:0005509">
    <property type="term" value="F:calcium ion binding"/>
    <property type="evidence" value="ECO:0007669"/>
    <property type="project" value="InterPro"/>
</dbReference>
<feature type="compositionally biased region" description="Acidic residues" evidence="1">
    <location>
        <begin position="1034"/>
        <end position="1055"/>
    </location>
</feature>
<dbReference type="AlphaFoldDB" id="A0A2R5GH83"/>
<keyword evidence="4" id="KW-1185">Reference proteome</keyword>
<accession>A0A2R5GH83</accession>
<dbReference type="InParanoid" id="A0A2R5GH83"/>
<comment type="caution">
    <text evidence="3">The sequence shown here is derived from an EMBL/GenBank/DDBJ whole genome shotgun (WGS) entry which is preliminary data.</text>
</comment>
<feature type="domain" description="EF-hand" evidence="2">
    <location>
        <begin position="387"/>
        <end position="422"/>
    </location>
</feature>
<gene>
    <name evidence="3" type="ORF">FCC1311_059202</name>
</gene>
<feature type="compositionally biased region" description="Basic and acidic residues" evidence="1">
    <location>
        <begin position="266"/>
        <end position="285"/>
    </location>
</feature>
<feature type="compositionally biased region" description="Polar residues" evidence="1">
    <location>
        <begin position="243"/>
        <end position="253"/>
    </location>
</feature>